<evidence type="ECO:0000313" key="2">
    <source>
        <dbReference type="EMBL" id="GBO17546.1"/>
    </source>
</evidence>
<sequence length="126" mass="13918">MSPICCRIEVSLLFLIVALVIFAHSYCLLRVKIWFTAPLASYVDIRAFQILKAVSSFCKEDKILSSSKVNRRAYAFFDFDTSVSLVASASFSKKLSNSFAANTALTLLFQTEKLAPSNGVTVYSAL</sequence>
<name>A0A4Y2V0X7_ARAVE</name>
<dbReference type="EMBL" id="BGPR01041290">
    <property type="protein sequence ID" value="GBO17550.1"/>
    <property type="molecule type" value="Genomic_DNA"/>
</dbReference>
<reference evidence="3 5" key="1">
    <citation type="journal article" date="2019" name="Sci. Rep.">
        <title>Orb-weaving spider Araneus ventricosus genome elucidates the spidroin gene catalogue.</title>
        <authorList>
            <person name="Kono N."/>
            <person name="Nakamura H."/>
            <person name="Ohtoshi R."/>
            <person name="Moran D.A.P."/>
            <person name="Shinohara A."/>
            <person name="Yoshida Y."/>
            <person name="Fujiwara M."/>
            <person name="Mori M."/>
            <person name="Tomita M."/>
            <person name="Arakawa K."/>
        </authorList>
    </citation>
    <scope>NUCLEOTIDE SEQUENCE [LARGE SCALE GENOMIC DNA]</scope>
</reference>
<gene>
    <name evidence="2" type="ORF">AVEN_172267_1</name>
    <name evidence="3" type="ORF">AVEN_186943_1</name>
    <name evidence="1" type="ORF">AVEN_210192_1</name>
    <name evidence="4" type="ORF">AVEN_219699_1</name>
</gene>
<evidence type="ECO:0000313" key="5">
    <source>
        <dbReference type="Proteomes" id="UP000499080"/>
    </source>
</evidence>
<comment type="caution">
    <text evidence="3">The sequence shown here is derived from an EMBL/GenBank/DDBJ whole genome shotgun (WGS) entry which is preliminary data.</text>
</comment>
<evidence type="ECO:0000313" key="4">
    <source>
        <dbReference type="EMBL" id="GBO17553.1"/>
    </source>
</evidence>
<dbReference type="EMBL" id="BGPR01041287">
    <property type="protein sequence ID" value="GBO17546.1"/>
    <property type="molecule type" value="Genomic_DNA"/>
</dbReference>
<accession>A0A4Y2V0X7</accession>
<dbReference type="EMBL" id="BGPR01041291">
    <property type="protein sequence ID" value="GBO17553.1"/>
    <property type="molecule type" value="Genomic_DNA"/>
</dbReference>
<keyword evidence="5" id="KW-1185">Reference proteome</keyword>
<proteinExistence type="predicted"/>
<dbReference type="EMBL" id="BGPR01041283">
    <property type="protein sequence ID" value="GBO17537.1"/>
    <property type="molecule type" value="Genomic_DNA"/>
</dbReference>
<dbReference type="AlphaFoldDB" id="A0A4Y2V0X7"/>
<dbReference type="Proteomes" id="UP000499080">
    <property type="component" value="Unassembled WGS sequence"/>
</dbReference>
<evidence type="ECO:0000313" key="3">
    <source>
        <dbReference type="EMBL" id="GBO17550.1"/>
    </source>
</evidence>
<organism evidence="3 5">
    <name type="scientific">Araneus ventricosus</name>
    <name type="common">Orbweaver spider</name>
    <name type="synonym">Epeira ventricosa</name>
    <dbReference type="NCBI Taxonomy" id="182803"/>
    <lineage>
        <taxon>Eukaryota</taxon>
        <taxon>Metazoa</taxon>
        <taxon>Ecdysozoa</taxon>
        <taxon>Arthropoda</taxon>
        <taxon>Chelicerata</taxon>
        <taxon>Arachnida</taxon>
        <taxon>Araneae</taxon>
        <taxon>Araneomorphae</taxon>
        <taxon>Entelegynae</taxon>
        <taxon>Araneoidea</taxon>
        <taxon>Araneidae</taxon>
        <taxon>Araneus</taxon>
    </lineage>
</organism>
<protein>
    <submittedName>
        <fullName evidence="3">Uncharacterized protein</fullName>
    </submittedName>
</protein>
<evidence type="ECO:0000313" key="1">
    <source>
        <dbReference type="EMBL" id="GBO17537.1"/>
    </source>
</evidence>